<evidence type="ECO:0000256" key="1">
    <source>
        <dbReference type="ARBA" id="ARBA00010088"/>
    </source>
</evidence>
<keyword evidence="2 4" id="KW-0732">Signal</keyword>
<feature type="signal peptide" evidence="4">
    <location>
        <begin position="1"/>
        <end position="24"/>
    </location>
</feature>
<evidence type="ECO:0000256" key="2">
    <source>
        <dbReference type="ARBA" id="ARBA00022729"/>
    </source>
</evidence>
<dbReference type="InterPro" id="IPR029058">
    <property type="entry name" value="AB_hydrolase_fold"/>
</dbReference>
<dbReference type="InterPro" id="IPR051601">
    <property type="entry name" value="Serine_prot/Carboxylest_S33"/>
</dbReference>
<dbReference type="EMBL" id="JACHMB010000001">
    <property type="protein sequence ID" value="MBB5777204.1"/>
    <property type="molecule type" value="Genomic_DNA"/>
</dbReference>
<dbReference type="SUPFAM" id="SSF53474">
    <property type="entry name" value="alpha/beta-Hydrolases"/>
    <property type="match status" value="1"/>
</dbReference>
<sequence length="514" mass="56155">MRRISALLIGLLVPLSLVTPGATATTQAAQPRDTISWAPCPEEPAVECGTLTVPIDWSRPSDGTFEVGVARRKATDPAARIGALVLGAGGPGGSGVELVLGSPQMLSPEVLRRFDIVGLDPRGTNRSHPVVCSTDLMTQAPDPLMKSQADFDRMLAFNDRLRADCRARTGPLFDHVDSLSTAADLDAFRAALGEDKLTYWGGSYGTLLGQLYAERYPSRVRAFVLDSTMDHSLGTQGFMDTETWGAQDAFNEFVAWCERDDRCLQHGKDLRAIWRGLLDRADRGELPIPGEPDTRLTAFQLISSASGAFYDPANWLPLSQVIADLESGRTPRADALPLAIDRTQAQEVSPNPFQIFCLDFRLPVRDYREFSKHLRRQAKIAPDMRYSPLAIGPVVSCLGQPDPIPNPQHRLKVRTDTPLLVLNSLHDPATVYPWALSTTQQLGRSGRLLTYEGWGHIVYGRGACATEAADAYLISRTLPAPGARCPAVPPAEVRTLRKPVTPQPGTPGWMLSFR</sequence>
<gene>
    <name evidence="6" type="ORF">HD596_003960</name>
</gene>
<keyword evidence="7" id="KW-1185">Reference proteome</keyword>
<dbReference type="Gene3D" id="3.40.50.1820">
    <property type="entry name" value="alpha/beta hydrolase"/>
    <property type="match status" value="1"/>
</dbReference>
<dbReference type="PANTHER" id="PTHR43248">
    <property type="entry name" value="2-SUCCINYL-6-HYDROXY-2,4-CYCLOHEXADIENE-1-CARBOXYLATE SYNTHASE"/>
    <property type="match status" value="1"/>
</dbReference>
<comment type="caution">
    <text evidence="6">The sequence shown here is derived from an EMBL/GenBank/DDBJ whole genome shotgun (WGS) entry which is preliminary data.</text>
</comment>
<evidence type="ECO:0000256" key="4">
    <source>
        <dbReference type="SAM" id="SignalP"/>
    </source>
</evidence>
<feature type="domain" description="AB hydrolase-1" evidence="5">
    <location>
        <begin position="84"/>
        <end position="459"/>
    </location>
</feature>
<dbReference type="Pfam" id="PF00561">
    <property type="entry name" value="Abhydrolase_1"/>
    <property type="match status" value="1"/>
</dbReference>
<dbReference type="Proteomes" id="UP000579153">
    <property type="component" value="Unassembled WGS sequence"/>
</dbReference>
<protein>
    <submittedName>
        <fullName evidence="6">Pimeloyl-ACP methyl ester carboxylesterase</fullName>
    </submittedName>
</protein>
<evidence type="ECO:0000256" key="3">
    <source>
        <dbReference type="ARBA" id="ARBA00022801"/>
    </source>
</evidence>
<evidence type="ECO:0000259" key="5">
    <source>
        <dbReference type="Pfam" id="PF00561"/>
    </source>
</evidence>
<dbReference type="InterPro" id="IPR000073">
    <property type="entry name" value="AB_hydrolase_1"/>
</dbReference>
<keyword evidence="3" id="KW-0378">Hydrolase</keyword>
<feature type="chain" id="PRO_5031098807" evidence="4">
    <location>
        <begin position="25"/>
        <end position="514"/>
    </location>
</feature>
<evidence type="ECO:0000313" key="7">
    <source>
        <dbReference type="Proteomes" id="UP000579153"/>
    </source>
</evidence>
<evidence type="ECO:0000313" key="6">
    <source>
        <dbReference type="EMBL" id="MBB5777204.1"/>
    </source>
</evidence>
<dbReference type="PANTHER" id="PTHR43248:SF29">
    <property type="entry name" value="TRIPEPTIDYL AMINOPEPTIDASE"/>
    <property type="match status" value="1"/>
</dbReference>
<proteinExistence type="inferred from homology"/>
<organism evidence="6 7">
    <name type="scientific">Nonomuraea jabiensis</name>
    <dbReference type="NCBI Taxonomy" id="882448"/>
    <lineage>
        <taxon>Bacteria</taxon>
        <taxon>Bacillati</taxon>
        <taxon>Actinomycetota</taxon>
        <taxon>Actinomycetes</taxon>
        <taxon>Streptosporangiales</taxon>
        <taxon>Streptosporangiaceae</taxon>
        <taxon>Nonomuraea</taxon>
    </lineage>
</organism>
<accession>A0A7W9G4V9</accession>
<dbReference type="GO" id="GO:0016787">
    <property type="term" value="F:hydrolase activity"/>
    <property type="evidence" value="ECO:0007669"/>
    <property type="project" value="UniProtKB-KW"/>
</dbReference>
<dbReference type="AlphaFoldDB" id="A0A7W9G4V9"/>
<comment type="similarity">
    <text evidence="1">Belongs to the peptidase S33 family.</text>
</comment>
<dbReference type="RefSeq" id="WP_185070798.1">
    <property type="nucleotide sequence ID" value="NZ_JACHMB010000001.1"/>
</dbReference>
<name>A0A7W9G4V9_9ACTN</name>
<reference evidence="6 7" key="1">
    <citation type="submission" date="2020-08" db="EMBL/GenBank/DDBJ databases">
        <title>Sequencing the genomes of 1000 actinobacteria strains.</title>
        <authorList>
            <person name="Klenk H.-P."/>
        </authorList>
    </citation>
    <scope>NUCLEOTIDE SEQUENCE [LARGE SCALE GENOMIC DNA]</scope>
    <source>
        <strain evidence="6 7">DSM 45507</strain>
    </source>
</reference>